<organism evidence="1">
    <name type="scientific">Paenibacillus sp. AN1007</name>
    <dbReference type="NCBI Taxonomy" id="3151385"/>
    <lineage>
        <taxon>Bacteria</taxon>
        <taxon>Bacillati</taxon>
        <taxon>Bacillota</taxon>
        <taxon>Bacilli</taxon>
        <taxon>Bacillales</taxon>
        <taxon>Paenibacillaceae</taxon>
        <taxon>Paenibacillus</taxon>
    </lineage>
</organism>
<name>A0AAU8NJW6_9BACL</name>
<evidence type="ECO:0000313" key="1">
    <source>
        <dbReference type="EMBL" id="XCP96910.1"/>
    </source>
</evidence>
<accession>A0AAU8NJW6</accession>
<dbReference type="EMBL" id="CP159992">
    <property type="protein sequence ID" value="XCP96910.1"/>
    <property type="molecule type" value="Genomic_DNA"/>
</dbReference>
<protein>
    <submittedName>
        <fullName evidence="1">Uncharacterized protein</fullName>
    </submittedName>
</protein>
<reference evidence="1" key="1">
    <citation type="submission" date="2024-05" db="EMBL/GenBank/DDBJ databases">
        <title>Draft genome assemblies of 36 bacteria isolated from hibernating arctic ground squirrels.</title>
        <authorList>
            <person name="McKee H."/>
            <person name="Mullen L."/>
            <person name="Drown D.M."/>
            <person name="Duddleston K.N."/>
        </authorList>
    </citation>
    <scope>NUCLEOTIDE SEQUENCE</scope>
    <source>
        <strain evidence="1">AN1007</strain>
    </source>
</reference>
<dbReference type="InterPro" id="IPR027417">
    <property type="entry name" value="P-loop_NTPase"/>
</dbReference>
<dbReference type="SUPFAM" id="SSF52540">
    <property type="entry name" value="P-loop containing nucleoside triphosphate hydrolases"/>
    <property type="match status" value="1"/>
</dbReference>
<dbReference type="Gene3D" id="3.40.50.300">
    <property type="entry name" value="P-loop containing nucleotide triphosphate hydrolases"/>
    <property type="match status" value="1"/>
</dbReference>
<gene>
    <name evidence="1" type="ORF">ABXS70_09490</name>
</gene>
<proteinExistence type="predicted"/>
<sequence>MHVWIFAGLCEKNDLMLYLCKILASTGKRVLLVDGTLQQKYGYSVGDHQQSLRVVEFEGFDVACHFVTSMAVEHHLHVNGERLDSYDYVIYDMETSHFASRNLWLTADVRVWVSDYERYNLERGRGWLEQLTAEQELPKDLAFQRMLINSVDCRLEAHYLWAYLEGSPFHWTGEPMILPWDELSAAAKLENEHHRCVQLGPLSRNYKKSLCRVVEQLTGWELVQSRRAIKKAERMRA</sequence>
<dbReference type="RefSeq" id="WP_366295459.1">
    <property type="nucleotide sequence ID" value="NZ_CP159992.1"/>
</dbReference>
<dbReference type="AlphaFoldDB" id="A0AAU8NJW6"/>